<gene>
    <name evidence="1" type="ORF">A19Y_0722</name>
</gene>
<dbReference type="AlphaFoldDB" id="A0A073CDC0"/>
<dbReference type="eggNOG" id="ENOG5032UV7">
    <property type="taxonomic scope" value="Bacteria"/>
</dbReference>
<dbReference type="HOGENOM" id="CLU_111901_0_0_3"/>
<dbReference type="Proteomes" id="UP000027395">
    <property type="component" value="Chromosome"/>
</dbReference>
<accession>A0A073CDC0</accession>
<organism evidence="1 2">
    <name type="scientific">Planktothrix agardhii (strain NIVA-CYA 126/8)</name>
    <dbReference type="NCBI Taxonomy" id="388467"/>
    <lineage>
        <taxon>Bacteria</taxon>
        <taxon>Bacillati</taxon>
        <taxon>Cyanobacteriota</taxon>
        <taxon>Cyanophyceae</taxon>
        <taxon>Oscillatoriophycideae</taxon>
        <taxon>Oscillatoriales</taxon>
        <taxon>Microcoleaceae</taxon>
        <taxon>Planktothrix</taxon>
    </lineage>
</organism>
<reference evidence="1 2" key="1">
    <citation type="journal article" date="2014" name="Appl. Environ. Microbiol.">
        <title>Elucidation of insertion elements encoded on plasmids and in vitro construction of shuttle vectors from the toxic cyanobacterium Planktothrix.</title>
        <authorList>
            <person name="Christiansen G."/>
            <person name="Goesmann A."/>
            <person name="Kurmayer R."/>
        </authorList>
    </citation>
    <scope>NUCLEOTIDE SEQUENCE [LARGE SCALE GENOMIC DNA]</scope>
    <source>
        <strain evidence="1 2">NIVA-CYA 126/8</strain>
    </source>
</reference>
<evidence type="ECO:0000313" key="2">
    <source>
        <dbReference type="Proteomes" id="UP000027395"/>
    </source>
</evidence>
<proteinExistence type="predicted"/>
<sequence>MKNLMIDEDFPAVDVIELFELETPIYSESNSAEITVYPQRGELNLDQEFTIKTSTKIRLALEDLNCFEVIENQFKHWGITFKNAIALQPSNPAFVIKPTTTVIMGAPKGGDLEINFKYPIHKFCGMITSSSATVLSAYDTEGKKVAETGMSVSHHISSDALNFPHAQLKLTGLNIQKVTFETFDGQLILHHFQAQF</sequence>
<protein>
    <submittedName>
        <fullName evidence="1">Uncharacterized protein</fullName>
    </submittedName>
</protein>
<keyword evidence="2" id="KW-1185">Reference proteome</keyword>
<name>A0A073CDC0_PLAA1</name>
<dbReference type="EMBL" id="CM002803">
    <property type="protein sequence ID" value="KEI65892.1"/>
    <property type="molecule type" value="Genomic_DNA"/>
</dbReference>
<dbReference type="PATRIC" id="fig|388467.6.peg.664"/>
<evidence type="ECO:0000313" key="1">
    <source>
        <dbReference type="EMBL" id="KEI65892.1"/>
    </source>
</evidence>